<organism evidence="1 2">
    <name type="scientific">Jimgerdemannia flammicorona</name>
    <dbReference type="NCBI Taxonomy" id="994334"/>
    <lineage>
        <taxon>Eukaryota</taxon>
        <taxon>Fungi</taxon>
        <taxon>Fungi incertae sedis</taxon>
        <taxon>Mucoromycota</taxon>
        <taxon>Mucoromycotina</taxon>
        <taxon>Endogonomycetes</taxon>
        <taxon>Endogonales</taxon>
        <taxon>Endogonaceae</taxon>
        <taxon>Jimgerdemannia</taxon>
    </lineage>
</organism>
<keyword evidence="2" id="KW-1185">Reference proteome</keyword>
<gene>
    <name evidence="1" type="ORF">BC938DRAFT_476157</name>
</gene>
<accession>A0A433PJR4</accession>
<dbReference type="Proteomes" id="UP000274822">
    <property type="component" value="Unassembled WGS sequence"/>
</dbReference>
<dbReference type="EMBL" id="RBNJ01022763">
    <property type="protein sequence ID" value="RUS17807.1"/>
    <property type="molecule type" value="Genomic_DNA"/>
</dbReference>
<reference evidence="1 2" key="1">
    <citation type="journal article" date="2018" name="New Phytol.">
        <title>Phylogenomics of Endogonaceae and evolution of mycorrhizas within Mucoromycota.</title>
        <authorList>
            <person name="Chang Y."/>
            <person name="Desiro A."/>
            <person name="Na H."/>
            <person name="Sandor L."/>
            <person name="Lipzen A."/>
            <person name="Clum A."/>
            <person name="Barry K."/>
            <person name="Grigoriev I.V."/>
            <person name="Martin F.M."/>
            <person name="Stajich J.E."/>
            <person name="Smith M.E."/>
            <person name="Bonito G."/>
            <person name="Spatafora J.W."/>
        </authorList>
    </citation>
    <scope>NUCLEOTIDE SEQUENCE [LARGE SCALE GENOMIC DNA]</scope>
    <source>
        <strain evidence="1 2">AD002</strain>
    </source>
</reference>
<evidence type="ECO:0000313" key="2">
    <source>
        <dbReference type="Proteomes" id="UP000274822"/>
    </source>
</evidence>
<dbReference type="AlphaFoldDB" id="A0A433PJR4"/>
<proteinExistence type="predicted"/>
<comment type="caution">
    <text evidence="1">The sequence shown here is derived from an EMBL/GenBank/DDBJ whole genome shotgun (WGS) entry which is preliminary data.</text>
</comment>
<evidence type="ECO:0000313" key="1">
    <source>
        <dbReference type="EMBL" id="RUS17807.1"/>
    </source>
</evidence>
<sequence>MHQVDAQFLVDQIDGFVLPDSCRHPATSKNFLITKPVTVSSIHARIHCVVEVLPEPSPRKPGKHH</sequence>
<protein>
    <submittedName>
        <fullName evidence="1">Uncharacterized protein</fullName>
    </submittedName>
</protein>
<name>A0A433PJR4_9FUNG</name>